<keyword evidence="2" id="KW-1185">Reference proteome</keyword>
<comment type="caution">
    <text evidence="1">The sequence shown here is derived from an EMBL/GenBank/DDBJ whole genome shotgun (WGS) entry which is preliminary data.</text>
</comment>
<gene>
    <name evidence="1" type="ORF">ACFQGD_08075</name>
</gene>
<dbReference type="EMBL" id="JBHSXX010000001">
    <property type="protein sequence ID" value="MFC6867102.1"/>
    <property type="molecule type" value="Genomic_DNA"/>
</dbReference>
<organism evidence="1 2">
    <name type="scientific">Haloechinothrix salitolerans</name>
    <dbReference type="NCBI Taxonomy" id="926830"/>
    <lineage>
        <taxon>Bacteria</taxon>
        <taxon>Bacillati</taxon>
        <taxon>Actinomycetota</taxon>
        <taxon>Actinomycetes</taxon>
        <taxon>Pseudonocardiales</taxon>
        <taxon>Pseudonocardiaceae</taxon>
        <taxon>Haloechinothrix</taxon>
    </lineage>
</organism>
<reference evidence="2" key="1">
    <citation type="journal article" date="2019" name="Int. J. Syst. Evol. Microbiol.">
        <title>The Global Catalogue of Microorganisms (GCM) 10K type strain sequencing project: providing services to taxonomists for standard genome sequencing and annotation.</title>
        <authorList>
            <consortium name="The Broad Institute Genomics Platform"/>
            <consortium name="The Broad Institute Genome Sequencing Center for Infectious Disease"/>
            <person name="Wu L."/>
            <person name="Ma J."/>
        </authorList>
    </citation>
    <scope>NUCLEOTIDE SEQUENCE [LARGE SCALE GENOMIC DNA]</scope>
    <source>
        <strain evidence="2">KCTC 32255</strain>
    </source>
</reference>
<proteinExistence type="predicted"/>
<accession>A0ABW2BVN1</accession>
<evidence type="ECO:0000313" key="1">
    <source>
        <dbReference type="EMBL" id="MFC6867102.1"/>
    </source>
</evidence>
<dbReference type="RefSeq" id="WP_345394556.1">
    <property type="nucleotide sequence ID" value="NZ_BAABLA010000022.1"/>
</dbReference>
<evidence type="ECO:0000313" key="2">
    <source>
        <dbReference type="Proteomes" id="UP001596337"/>
    </source>
</evidence>
<dbReference type="Gene3D" id="1.10.260.40">
    <property type="entry name" value="lambda repressor-like DNA-binding domains"/>
    <property type="match status" value="1"/>
</dbReference>
<sequence length="66" mass="7331">MRMPMRAWAEHLGVSVRAVCGWEKLGGARVPRPHMQAILDTALAQADADTQERFRALLDDAEADVE</sequence>
<evidence type="ECO:0008006" key="3">
    <source>
        <dbReference type="Google" id="ProtNLM"/>
    </source>
</evidence>
<dbReference type="InterPro" id="IPR010982">
    <property type="entry name" value="Lambda_DNA-bd_dom_sf"/>
</dbReference>
<name>A0ABW2BVN1_9PSEU</name>
<protein>
    <recommendedName>
        <fullName evidence="3">Transcriptional regulator</fullName>
    </recommendedName>
</protein>
<dbReference type="Proteomes" id="UP001596337">
    <property type="component" value="Unassembled WGS sequence"/>
</dbReference>